<keyword evidence="1" id="KW-1133">Transmembrane helix</keyword>
<proteinExistence type="predicted"/>
<name>A0ABR2UI93_9PEZI</name>
<accession>A0ABR2UI93</accession>
<reference evidence="2 3" key="1">
    <citation type="journal article" date="2024" name="J. Plant Pathol.">
        <title>Sequence and assembly of the genome of Seiridium unicorne, isolate CBS 538.82, causal agent of cypress canker disease.</title>
        <authorList>
            <person name="Scali E."/>
            <person name="Rocca G.D."/>
            <person name="Danti R."/>
            <person name="Garbelotto M."/>
            <person name="Barberini S."/>
            <person name="Baroncelli R."/>
            <person name="Emiliani G."/>
        </authorList>
    </citation>
    <scope>NUCLEOTIDE SEQUENCE [LARGE SCALE GENOMIC DNA]</scope>
    <source>
        <strain evidence="2 3">BM-138-508</strain>
    </source>
</reference>
<evidence type="ECO:0000313" key="3">
    <source>
        <dbReference type="Proteomes" id="UP001408356"/>
    </source>
</evidence>
<protein>
    <submittedName>
        <fullName evidence="2">Uncharacterized protein</fullName>
    </submittedName>
</protein>
<feature type="transmembrane region" description="Helical" evidence="1">
    <location>
        <begin position="228"/>
        <end position="246"/>
    </location>
</feature>
<dbReference type="PANTHER" id="PTHR35392">
    <property type="entry name" value="ZN(II)2CYS6 TRANSCRIPTION FACTOR (EUROFUNG)-RELATED-RELATED"/>
    <property type="match status" value="1"/>
</dbReference>
<keyword evidence="1" id="KW-0812">Transmembrane</keyword>
<dbReference type="Proteomes" id="UP001408356">
    <property type="component" value="Unassembled WGS sequence"/>
</dbReference>
<keyword evidence="3" id="KW-1185">Reference proteome</keyword>
<dbReference type="PANTHER" id="PTHR35392:SF3">
    <property type="entry name" value="ZN(2)-C6 FUNGAL-TYPE DOMAIN-CONTAINING PROTEIN"/>
    <property type="match status" value="1"/>
</dbReference>
<comment type="caution">
    <text evidence="2">The sequence shown here is derived from an EMBL/GenBank/DDBJ whole genome shotgun (WGS) entry which is preliminary data.</text>
</comment>
<dbReference type="InterPro" id="IPR052973">
    <property type="entry name" value="Fungal_sec-metab_reg_TF"/>
</dbReference>
<sequence>MRVTDIKLLKPGQVRGLEWTQRWEVGYTPISSWQSHEIKHIQVTEGYTVNPVRLSVRRFVAQERDSLQRTWVENGIEKSVILPPYAIVDHAEAKATYIYSINQGVMTCCQKVLENTHLMIKRTYGLALSMAVGNTADIKDRNMLRKVLRLWTAVRMTTQSTYIVGDEYLGVKPSTGGDTGSLHGNVPIPPVMGAQIDQILVHELQYTWQGEVLADLEVLLQVWSPSSWVVGYLAVFILLHNLSLLCRYDASYARKHGIKVRKTPTVRNSLPLYHSSDGA</sequence>
<dbReference type="EMBL" id="JARVKF010000428">
    <property type="protein sequence ID" value="KAK9414333.1"/>
    <property type="molecule type" value="Genomic_DNA"/>
</dbReference>
<gene>
    <name evidence="2" type="ORF">SUNI508_11295</name>
</gene>
<organism evidence="2 3">
    <name type="scientific">Seiridium unicorne</name>
    <dbReference type="NCBI Taxonomy" id="138068"/>
    <lineage>
        <taxon>Eukaryota</taxon>
        <taxon>Fungi</taxon>
        <taxon>Dikarya</taxon>
        <taxon>Ascomycota</taxon>
        <taxon>Pezizomycotina</taxon>
        <taxon>Sordariomycetes</taxon>
        <taxon>Xylariomycetidae</taxon>
        <taxon>Amphisphaeriales</taxon>
        <taxon>Sporocadaceae</taxon>
        <taxon>Seiridium</taxon>
    </lineage>
</organism>
<keyword evidence="1" id="KW-0472">Membrane</keyword>
<evidence type="ECO:0000313" key="2">
    <source>
        <dbReference type="EMBL" id="KAK9414333.1"/>
    </source>
</evidence>
<evidence type="ECO:0000256" key="1">
    <source>
        <dbReference type="SAM" id="Phobius"/>
    </source>
</evidence>